<feature type="transmembrane region" description="Helical" evidence="10">
    <location>
        <begin position="368"/>
        <end position="386"/>
    </location>
</feature>
<evidence type="ECO:0000256" key="2">
    <source>
        <dbReference type="ARBA" id="ARBA00006574"/>
    </source>
</evidence>
<reference evidence="11" key="1">
    <citation type="submission" date="2015-12" db="EMBL/GenBank/DDBJ databases">
        <title>Update maize B73 reference genome by single molecule sequencing technologies.</title>
        <authorList>
            <consortium name="Maize Genome Sequencing Project"/>
            <person name="Ware D."/>
        </authorList>
    </citation>
    <scope>NUCLEOTIDE SEQUENCE</scope>
    <source>
        <tissue evidence="11">Seedling</tissue>
    </source>
</reference>
<comment type="domain">
    <text evidence="8">The C-terminus contains a calmodulin-binding domain, which binds calmodulin in a calcium-dependent fashion.</text>
</comment>
<feature type="transmembrane region" description="Helical" evidence="10">
    <location>
        <begin position="137"/>
        <end position="159"/>
    </location>
</feature>
<comment type="function">
    <text evidence="8">May be involved in modulation of pathogen defense and leaf cell death.</text>
</comment>
<proteinExistence type="inferred from homology"/>
<gene>
    <name evidence="8" type="primary">MLO</name>
    <name evidence="11" type="ORF">ZEAMMB73_Zm00001d046781</name>
</gene>
<dbReference type="InterPro" id="IPR004326">
    <property type="entry name" value="Mlo"/>
</dbReference>
<feature type="compositionally biased region" description="Basic and acidic residues" evidence="9">
    <location>
        <begin position="534"/>
        <end position="550"/>
    </location>
</feature>
<evidence type="ECO:0000256" key="4">
    <source>
        <dbReference type="ARBA" id="ARBA00022821"/>
    </source>
</evidence>
<dbReference type="Pfam" id="PF03094">
    <property type="entry name" value="Mlo"/>
    <property type="match status" value="1"/>
</dbReference>
<comment type="similarity">
    <text evidence="2 8">Belongs to the MLO family.</text>
</comment>
<evidence type="ECO:0000313" key="11">
    <source>
        <dbReference type="EMBL" id="AQL05016.1"/>
    </source>
</evidence>
<accession>A0A1D6P4Y9</accession>
<dbReference type="ExpressionAtlas" id="A0A1D6P4Y9">
    <property type="expression patterns" value="baseline and differential"/>
</dbReference>
<keyword evidence="7 8" id="KW-0568">Pathogenesis-related protein</keyword>
<evidence type="ECO:0000256" key="9">
    <source>
        <dbReference type="SAM" id="MobiDB-lite"/>
    </source>
</evidence>
<dbReference type="PaxDb" id="4577-GRMZM2G416887_P03"/>
<evidence type="ECO:0000256" key="7">
    <source>
        <dbReference type="ARBA" id="ARBA00023265"/>
    </source>
</evidence>
<dbReference type="GO" id="GO:0006952">
    <property type="term" value="P:defense response"/>
    <property type="evidence" value="ECO:0007669"/>
    <property type="project" value="UniProtKB-KW"/>
</dbReference>
<keyword evidence="5 8" id="KW-1133">Transmembrane helix</keyword>
<feature type="transmembrane region" description="Helical" evidence="10">
    <location>
        <begin position="86"/>
        <end position="107"/>
    </location>
</feature>
<dbReference type="PANTHER" id="PTHR31942">
    <property type="entry name" value="MLO-LIKE PROTEIN 1"/>
    <property type="match status" value="1"/>
</dbReference>
<dbReference type="SMR" id="A0A1D6P4Y9"/>
<dbReference type="GO" id="GO:0005516">
    <property type="term" value="F:calmodulin binding"/>
    <property type="evidence" value="ECO:0007669"/>
    <property type="project" value="UniProtKB-KW"/>
</dbReference>
<evidence type="ECO:0000256" key="8">
    <source>
        <dbReference type="RuleBase" id="RU280816"/>
    </source>
</evidence>
<dbReference type="GO" id="GO:0016020">
    <property type="term" value="C:membrane"/>
    <property type="evidence" value="ECO:0007669"/>
    <property type="project" value="UniProtKB-SubCell"/>
</dbReference>
<evidence type="ECO:0000256" key="6">
    <source>
        <dbReference type="ARBA" id="ARBA00023136"/>
    </source>
</evidence>
<dbReference type="PANTHER" id="PTHR31942:SF54">
    <property type="entry name" value="MLO-LIKE PROTEIN 13"/>
    <property type="match status" value="1"/>
</dbReference>
<feature type="transmembrane region" description="Helical" evidence="10">
    <location>
        <begin position="202"/>
        <end position="223"/>
    </location>
</feature>
<dbReference type="OMA" id="MMERKPY"/>
<dbReference type="InParanoid" id="A0A1D6P4Y9"/>
<keyword evidence="3 8" id="KW-0812">Transmembrane</keyword>
<evidence type="ECO:0000256" key="1">
    <source>
        <dbReference type="ARBA" id="ARBA00004141"/>
    </source>
</evidence>
<feature type="transmembrane region" description="Helical" evidence="10">
    <location>
        <begin position="343"/>
        <end position="362"/>
    </location>
</feature>
<protein>
    <recommendedName>
        <fullName evidence="8">MLO-like protein</fullName>
    </recommendedName>
</protein>
<organism evidence="11">
    <name type="scientific">Zea mays</name>
    <name type="common">Maize</name>
    <dbReference type="NCBI Taxonomy" id="4577"/>
    <lineage>
        <taxon>Eukaryota</taxon>
        <taxon>Viridiplantae</taxon>
        <taxon>Streptophyta</taxon>
        <taxon>Embryophyta</taxon>
        <taxon>Tracheophyta</taxon>
        <taxon>Spermatophyta</taxon>
        <taxon>Magnoliopsida</taxon>
        <taxon>Liliopsida</taxon>
        <taxon>Poales</taxon>
        <taxon>Poaceae</taxon>
        <taxon>PACMAD clade</taxon>
        <taxon>Panicoideae</taxon>
        <taxon>Andropogonodae</taxon>
        <taxon>Andropogoneae</taxon>
        <taxon>Tripsacinae</taxon>
        <taxon>Zea</taxon>
    </lineage>
</organism>
<sequence>MTALQPRVGLGMPTRPPPDLLNPEFMMPHAAPALGGSRCHDIGRHQASGEEAGGRSKATPMWPGRSQVAPTAAVGRGSMGKEATLAFTPTWVVAIVCLVIVSISLAAERSLHYLGKYLECKKQKALFSALQRLKEELMLLGFISFVLSLSQGFIVSICIPETSTDFMLPCNRGNSRVAEEGAKICNKKGDVPLLSLEALHQLHIFIFVLGLVHVVFCATTISFSGAKMRKWKHWETEIHREVHEKLVAVQQEKNEGQGSSLSIVVLHREHQDEFVHKRTKGFWMKLAVASWITAFLKQFQDSVSKSDYEALRSAFVVEHYPEKPDIDFHKYMTRAVEYEFKRVVGISWYLWLFVILFLLLNINGWHTYFWLAFLPLFLLLIVGAKLEHIITRLAQEAAISLSNNTEEVPKIKPCKDHFWFHKPELVLHLIHFILFQNSFEISFFFWILVSEGFGSCMMERKPYVISRLVIGVIIEVICSYITLPLYAIVTHMTGQIKLHGFGSRVHESVHGWIGLRKKPFSFWKIPGGDPNADSGREADVTRRVAKERSGSSRSMPMAPADEIVTVDDVAVAAAAVGQGP</sequence>
<evidence type="ECO:0000256" key="3">
    <source>
        <dbReference type="ARBA" id="ARBA00022692"/>
    </source>
</evidence>
<feature type="region of interest" description="Disordered" evidence="9">
    <location>
        <begin position="532"/>
        <end position="558"/>
    </location>
</feature>
<dbReference type="STRING" id="4577.A0A1D6P4Y9"/>
<feature type="transmembrane region" description="Helical" evidence="10">
    <location>
        <begin position="425"/>
        <end position="448"/>
    </location>
</feature>
<dbReference type="AlphaFoldDB" id="A0A1D6P4Y9"/>
<dbReference type="IntAct" id="A0A1D6P4Y9">
    <property type="interactions" value="1"/>
</dbReference>
<dbReference type="FunCoup" id="A0A1D6P4Y9">
    <property type="interactions" value="1"/>
</dbReference>
<comment type="subcellular location">
    <subcellularLocation>
        <location evidence="1 8">Membrane</location>
        <topology evidence="1 8">Multi-pass membrane protein</topology>
    </subcellularLocation>
</comment>
<dbReference type="EMBL" id="CM000785">
    <property type="protein sequence ID" value="AQL05016.1"/>
    <property type="molecule type" value="Genomic_DNA"/>
</dbReference>
<feature type="region of interest" description="Disordered" evidence="9">
    <location>
        <begin position="41"/>
        <end position="62"/>
    </location>
</feature>
<evidence type="ECO:0000256" key="5">
    <source>
        <dbReference type="ARBA" id="ARBA00022989"/>
    </source>
</evidence>
<dbReference type="eggNOG" id="ENOG502QPZ5">
    <property type="taxonomic scope" value="Eukaryota"/>
</dbReference>
<keyword evidence="4 8" id="KW-0611">Plant defense</keyword>
<keyword evidence="8" id="KW-0112">Calmodulin-binding</keyword>
<keyword evidence="6 8" id="KW-0472">Membrane</keyword>
<evidence type="ECO:0000256" key="10">
    <source>
        <dbReference type="SAM" id="Phobius"/>
    </source>
</evidence>
<name>A0A1D6P4Y9_MAIZE</name>
<feature type="compositionally biased region" description="Basic and acidic residues" evidence="9">
    <location>
        <begin position="41"/>
        <end position="54"/>
    </location>
</feature>
<feature type="transmembrane region" description="Helical" evidence="10">
    <location>
        <begin position="468"/>
        <end position="489"/>
    </location>
</feature>